<evidence type="ECO:0000313" key="2">
    <source>
        <dbReference type="Proteomes" id="UP001175227"/>
    </source>
</evidence>
<evidence type="ECO:0000313" key="1">
    <source>
        <dbReference type="EMBL" id="KAK0479690.1"/>
    </source>
</evidence>
<accession>A0AA39P9B3</accession>
<proteinExistence type="predicted"/>
<organism evidence="1 2">
    <name type="scientific">Armillaria novae-zelandiae</name>
    <dbReference type="NCBI Taxonomy" id="153914"/>
    <lineage>
        <taxon>Eukaryota</taxon>
        <taxon>Fungi</taxon>
        <taxon>Dikarya</taxon>
        <taxon>Basidiomycota</taxon>
        <taxon>Agaricomycotina</taxon>
        <taxon>Agaricomycetes</taxon>
        <taxon>Agaricomycetidae</taxon>
        <taxon>Agaricales</taxon>
        <taxon>Marasmiineae</taxon>
        <taxon>Physalacriaceae</taxon>
        <taxon>Armillaria</taxon>
    </lineage>
</organism>
<dbReference type="AlphaFoldDB" id="A0AA39P9B3"/>
<dbReference type="EMBL" id="JAUEPR010000011">
    <property type="protein sequence ID" value="KAK0479690.1"/>
    <property type="molecule type" value="Genomic_DNA"/>
</dbReference>
<reference evidence="1" key="1">
    <citation type="submission" date="2023-06" db="EMBL/GenBank/DDBJ databases">
        <authorList>
            <consortium name="Lawrence Berkeley National Laboratory"/>
            <person name="Ahrendt S."/>
            <person name="Sahu N."/>
            <person name="Indic B."/>
            <person name="Wong-Bajracharya J."/>
            <person name="Merenyi Z."/>
            <person name="Ke H.-M."/>
            <person name="Monk M."/>
            <person name="Kocsube S."/>
            <person name="Drula E."/>
            <person name="Lipzen A."/>
            <person name="Balint B."/>
            <person name="Henrissat B."/>
            <person name="Andreopoulos B."/>
            <person name="Martin F.M."/>
            <person name="Harder C.B."/>
            <person name="Rigling D."/>
            <person name="Ford K.L."/>
            <person name="Foster G.D."/>
            <person name="Pangilinan J."/>
            <person name="Papanicolaou A."/>
            <person name="Barry K."/>
            <person name="LaButti K."/>
            <person name="Viragh M."/>
            <person name="Koriabine M."/>
            <person name="Yan M."/>
            <person name="Riley R."/>
            <person name="Champramary S."/>
            <person name="Plett K.L."/>
            <person name="Tsai I.J."/>
            <person name="Slot J."/>
            <person name="Sipos G."/>
            <person name="Plett J."/>
            <person name="Nagy L.G."/>
            <person name="Grigoriev I.V."/>
        </authorList>
    </citation>
    <scope>NUCLEOTIDE SEQUENCE</scope>
    <source>
        <strain evidence="1">ICMP 16352</strain>
    </source>
</reference>
<gene>
    <name evidence="1" type="ORF">IW261DRAFT_1419767</name>
</gene>
<sequence>MATSFLSSSGSASETWNRPLNHAMVAGGRGIIAHRLDLQVPLVGFFLDSFPRPLRGAITVVEQDPDELDDSALDQDWLERNERRREWVDYAEAVRRLEWKAEPSQGILKNRQPANHSCYIHYTRNTIILKGDMRRFVRYHELAAVVAVRAHRLAGMPEGAM</sequence>
<dbReference type="Proteomes" id="UP001175227">
    <property type="component" value="Unassembled WGS sequence"/>
</dbReference>
<protein>
    <submittedName>
        <fullName evidence="1">Uncharacterized protein</fullName>
    </submittedName>
</protein>
<name>A0AA39P9B3_9AGAR</name>
<comment type="caution">
    <text evidence="1">The sequence shown here is derived from an EMBL/GenBank/DDBJ whole genome shotgun (WGS) entry which is preliminary data.</text>
</comment>
<keyword evidence="2" id="KW-1185">Reference proteome</keyword>